<dbReference type="PANTHER" id="PTHR15032:SF4">
    <property type="entry name" value="N-ACYL-PHOSPHATIDYLETHANOLAMINE-HYDROLYZING PHOSPHOLIPASE D"/>
    <property type="match status" value="1"/>
</dbReference>
<organism evidence="3 4">
    <name type="scientific">Neptuniibacter caesariensis</name>
    <dbReference type="NCBI Taxonomy" id="207954"/>
    <lineage>
        <taxon>Bacteria</taxon>
        <taxon>Pseudomonadati</taxon>
        <taxon>Pseudomonadota</taxon>
        <taxon>Gammaproteobacteria</taxon>
        <taxon>Oceanospirillales</taxon>
        <taxon>Oceanospirillaceae</taxon>
        <taxon>Neptuniibacter</taxon>
    </lineage>
</organism>
<name>A0A7U8C7V4_NEPCE</name>
<proteinExistence type="predicted"/>
<dbReference type="AlphaFoldDB" id="A0A7U8C7V4"/>
<evidence type="ECO:0000313" key="4">
    <source>
        <dbReference type="Proteomes" id="UP000002171"/>
    </source>
</evidence>
<sequence length="373" mass="42075">MKIVFKCVSVIAGVVIMASVFGSGCATKSEKQVGHGGADMEKGKFLNTELRYENSFSKIMDISWEYMRAKRAEPQPQVELPVNQITADQLKQVESPVLYRLGHSSVLIRLDGDFFLTDPVFSERSSPVQWAGPKRFHDTPLVIEDLPPLKAVVISHDHYDHLDKDTVKKLSDKAEWFVTPLKVGQRLIDWGLDPKKVIEKDWWQSVQLGSVKLIATPAQHFSGRGMFDKDETLWASWVIQGEQANLFFSGDSGYFSGFKEIGERYGPFDITMIETGAYNEMWSEIHMLPEQSVQAHLDLKGRAMLPIHNSTFDLALHDWYEPLERVSAAAELNQVRLLTPIMGEQVSITKPAQSIAWWLELVDQPGEASLVAN</sequence>
<accession>A0A7U8C7V4</accession>
<protein>
    <submittedName>
        <fullName evidence="3">Outer membrane protein RomA</fullName>
    </submittedName>
</protein>
<feature type="signal peptide" evidence="1">
    <location>
        <begin position="1"/>
        <end position="22"/>
    </location>
</feature>
<keyword evidence="1" id="KW-0732">Signal</keyword>
<dbReference type="RefSeq" id="WP_007022910.1">
    <property type="nucleotide sequence ID" value="NZ_CH724127.1"/>
</dbReference>
<dbReference type="InterPro" id="IPR001279">
    <property type="entry name" value="Metallo-B-lactamas"/>
</dbReference>
<keyword evidence="4" id="KW-1185">Reference proteome</keyword>
<gene>
    <name evidence="3" type="ORF">MED92_04477</name>
</gene>
<dbReference type="PANTHER" id="PTHR15032">
    <property type="entry name" value="N-ACYL-PHOSPHATIDYLETHANOLAMINE-HYDROLYZING PHOSPHOLIPASE D"/>
    <property type="match status" value="1"/>
</dbReference>
<dbReference type="Pfam" id="PF12706">
    <property type="entry name" value="Lactamase_B_2"/>
    <property type="match status" value="1"/>
</dbReference>
<dbReference type="Proteomes" id="UP000002171">
    <property type="component" value="Unassembled WGS sequence"/>
</dbReference>
<dbReference type="Gene3D" id="3.60.15.10">
    <property type="entry name" value="Ribonuclease Z/Hydroxyacylglutathione hydrolase-like"/>
    <property type="match status" value="1"/>
</dbReference>
<feature type="domain" description="Metallo-beta-lactamase" evidence="2">
    <location>
        <begin position="115"/>
        <end position="308"/>
    </location>
</feature>
<feature type="chain" id="PRO_5030718004" evidence="1">
    <location>
        <begin position="23"/>
        <end position="373"/>
    </location>
</feature>
<dbReference type="InterPro" id="IPR036866">
    <property type="entry name" value="RibonucZ/Hydroxyglut_hydro"/>
</dbReference>
<evidence type="ECO:0000256" key="1">
    <source>
        <dbReference type="SAM" id="SignalP"/>
    </source>
</evidence>
<dbReference type="SUPFAM" id="SSF56281">
    <property type="entry name" value="Metallo-hydrolase/oxidoreductase"/>
    <property type="match status" value="1"/>
</dbReference>
<dbReference type="PROSITE" id="PS51257">
    <property type="entry name" value="PROKAR_LIPOPROTEIN"/>
    <property type="match status" value="1"/>
</dbReference>
<evidence type="ECO:0000259" key="2">
    <source>
        <dbReference type="Pfam" id="PF12706"/>
    </source>
</evidence>
<comment type="caution">
    <text evidence="3">The sequence shown here is derived from an EMBL/GenBank/DDBJ whole genome shotgun (WGS) entry which is preliminary data.</text>
</comment>
<dbReference type="EMBL" id="AAOW01000006">
    <property type="protein sequence ID" value="EAR61824.1"/>
    <property type="molecule type" value="Genomic_DNA"/>
</dbReference>
<dbReference type="GO" id="GO:0005737">
    <property type="term" value="C:cytoplasm"/>
    <property type="evidence" value="ECO:0007669"/>
    <property type="project" value="TreeGrafter"/>
</dbReference>
<reference evidence="3 4" key="1">
    <citation type="submission" date="2006-02" db="EMBL/GenBank/DDBJ databases">
        <authorList>
            <person name="Pinhassi J."/>
            <person name="Pedros-Alio C."/>
            <person name="Ferriera S."/>
            <person name="Johnson J."/>
            <person name="Kravitz S."/>
            <person name="Halpern A."/>
            <person name="Remington K."/>
            <person name="Beeson K."/>
            <person name="Tran B."/>
            <person name="Rogers Y.-H."/>
            <person name="Friedman R."/>
            <person name="Venter J.C."/>
        </authorList>
    </citation>
    <scope>NUCLEOTIDE SEQUENCE [LARGE SCALE GENOMIC DNA]</scope>
    <source>
        <strain evidence="3 4">MED92</strain>
    </source>
</reference>
<evidence type="ECO:0000313" key="3">
    <source>
        <dbReference type="EMBL" id="EAR61824.1"/>
    </source>
</evidence>